<dbReference type="PANTHER" id="PTHR46473">
    <property type="entry name" value="GH08155P"/>
    <property type="match status" value="1"/>
</dbReference>
<dbReference type="Pfam" id="PF13855">
    <property type="entry name" value="LRR_8"/>
    <property type="match status" value="1"/>
</dbReference>
<organism evidence="14 15">
    <name type="scientific">Physeter macrocephalus</name>
    <name type="common">Sperm whale</name>
    <name type="synonym">Physeter catodon</name>
    <dbReference type="NCBI Taxonomy" id="9755"/>
    <lineage>
        <taxon>Eukaryota</taxon>
        <taxon>Metazoa</taxon>
        <taxon>Chordata</taxon>
        <taxon>Craniata</taxon>
        <taxon>Vertebrata</taxon>
        <taxon>Euteleostomi</taxon>
        <taxon>Mammalia</taxon>
        <taxon>Eutheria</taxon>
        <taxon>Laurasiatheria</taxon>
        <taxon>Artiodactyla</taxon>
        <taxon>Whippomorpha</taxon>
        <taxon>Cetacea</taxon>
        <taxon>Odontoceti</taxon>
        <taxon>Physeteridae</taxon>
        <taxon>Physeter</taxon>
    </lineage>
</organism>
<keyword evidence="5" id="KW-0812">Transmembrane</keyword>
<keyword evidence="6" id="KW-0732">Signal</keyword>
<evidence type="ECO:0000256" key="12">
    <source>
        <dbReference type="ARBA" id="ARBA00023303"/>
    </source>
</evidence>
<dbReference type="OrthoDB" id="9684902at2759"/>
<keyword evidence="11" id="KW-1015">Disulfide bond</keyword>
<evidence type="ECO:0000256" key="6">
    <source>
        <dbReference type="ARBA" id="ARBA00022729"/>
    </source>
</evidence>
<keyword evidence="3" id="KW-1003">Cell membrane</keyword>
<name>A0A455ANG2_PHYMC</name>
<evidence type="ECO:0000256" key="1">
    <source>
        <dbReference type="ARBA" id="ARBA00004162"/>
    </source>
</evidence>
<reference evidence="15" key="1">
    <citation type="submission" date="2025-08" db="UniProtKB">
        <authorList>
            <consortium name="RefSeq"/>
        </authorList>
    </citation>
    <scope>IDENTIFICATION</scope>
    <source>
        <tissue evidence="15">Muscle</tissue>
    </source>
</reference>
<gene>
    <name evidence="15" type="primary">LRRC27</name>
</gene>
<dbReference type="GO" id="GO:0034220">
    <property type="term" value="P:monoatomic ion transmembrane transport"/>
    <property type="evidence" value="ECO:0007669"/>
    <property type="project" value="UniProtKB-KW"/>
</dbReference>
<dbReference type="RefSeq" id="XP_028337473.1">
    <property type="nucleotide sequence ID" value="XM_028481672.2"/>
</dbReference>
<evidence type="ECO:0000256" key="13">
    <source>
        <dbReference type="SAM" id="MobiDB-lite"/>
    </source>
</evidence>
<evidence type="ECO:0000256" key="2">
    <source>
        <dbReference type="ARBA" id="ARBA00022448"/>
    </source>
</evidence>
<dbReference type="Proteomes" id="UP000248484">
    <property type="component" value="Chromosome 20"/>
</dbReference>
<dbReference type="InterPro" id="IPR001611">
    <property type="entry name" value="Leu-rich_rpt"/>
</dbReference>
<evidence type="ECO:0000256" key="11">
    <source>
        <dbReference type="ARBA" id="ARBA00023157"/>
    </source>
</evidence>
<dbReference type="InParanoid" id="A0A455ANG2"/>
<keyword evidence="4" id="KW-0433">Leucine-rich repeat</keyword>
<keyword evidence="12" id="KW-0407">Ion channel</keyword>
<keyword evidence="9" id="KW-0406">Ion transport</keyword>
<dbReference type="GO" id="GO:0005886">
    <property type="term" value="C:plasma membrane"/>
    <property type="evidence" value="ECO:0007669"/>
    <property type="project" value="UniProtKB-SubCell"/>
</dbReference>
<dbReference type="SUPFAM" id="SSF52058">
    <property type="entry name" value="L domain-like"/>
    <property type="match status" value="1"/>
</dbReference>
<keyword evidence="14" id="KW-1185">Reference proteome</keyword>
<evidence type="ECO:0000313" key="14">
    <source>
        <dbReference type="Proteomes" id="UP000248484"/>
    </source>
</evidence>
<dbReference type="GeneID" id="102974046"/>
<proteinExistence type="predicted"/>
<protein>
    <submittedName>
        <fullName evidence="15">Leucine-rich repeat-containing protein 27 isoform X1</fullName>
    </submittedName>
</protein>
<dbReference type="InterPro" id="IPR032675">
    <property type="entry name" value="LRR_dom_sf"/>
</dbReference>
<dbReference type="SMART" id="SM00369">
    <property type="entry name" value="LRR_TYP"/>
    <property type="match status" value="2"/>
</dbReference>
<accession>A0A455ANG2</accession>
<evidence type="ECO:0000256" key="7">
    <source>
        <dbReference type="ARBA" id="ARBA00022737"/>
    </source>
</evidence>
<evidence type="ECO:0000256" key="8">
    <source>
        <dbReference type="ARBA" id="ARBA00022989"/>
    </source>
</evidence>
<keyword evidence="2" id="KW-0813">Transport</keyword>
<dbReference type="InterPro" id="IPR051432">
    <property type="entry name" value="KCNMA1_auxiliary"/>
</dbReference>
<evidence type="ECO:0000256" key="9">
    <source>
        <dbReference type="ARBA" id="ARBA00023065"/>
    </source>
</evidence>
<dbReference type="Gene3D" id="3.80.10.10">
    <property type="entry name" value="Ribonuclease Inhibitor"/>
    <property type="match status" value="1"/>
</dbReference>
<evidence type="ECO:0000256" key="10">
    <source>
        <dbReference type="ARBA" id="ARBA00023136"/>
    </source>
</evidence>
<evidence type="ECO:0000256" key="5">
    <source>
        <dbReference type="ARBA" id="ARBA00022692"/>
    </source>
</evidence>
<comment type="subcellular location">
    <subcellularLocation>
        <location evidence="1">Cell membrane</location>
        <topology evidence="1">Single-pass membrane protein</topology>
    </subcellularLocation>
</comment>
<evidence type="ECO:0000256" key="3">
    <source>
        <dbReference type="ARBA" id="ARBA00022475"/>
    </source>
</evidence>
<keyword evidence="8" id="KW-1133">Transmembrane helix</keyword>
<evidence type="ECO:0000313" key="15">
    <source>
        <dbReference type="RefSeq" id="XP_028337473.1"/>
    </source>
</evidence>
<feature type="region of interest" description="Disordered" evidence="13">
    <location>
        <begin position="1"/>
        <end position="36"/>
    </location>
</feature>
<evidence type="ECO:0000256" key="4">
    <source>
        <dbReference type="ARBA" id="ARBA00022614"/>
    </source>
</evidence>
<keyword evidence="10" id="KW-0472">Membrane</keyword>
<sequence>MEGSSSCRVACGAADPESGAGQARSKPASPSRDAHEGVKGVILSSSAILDLSQSGLHHLEEIFKVLNLRQLHLQQNALCTIPEHSFQWLRNLTWLDLRSNRITALPSGIGCHSAFREENLEEKLKQHIQQLQERRSGFRGSAPLEEIGRPTQDLEICLEGTSPLSSAYVTKEEIFKIHTLGSQLKKLEDVLVTCCCINKLLQNKAAGEVDK</sequence>
<dbReference type="PANTHER" id="PTHR46473:SF10">
    <property type="entry name" value="LD45603P-RELATED"/>
    <property type="match status" value="1"/>
</dbReference>
<dbReference type="CTD" id="80313"/>
<keyword evidence="7" id="KW-0677">Repeat</keyword>
<dbReference type="AlphaFoldDB" id="A0A455ANG2"/>
<dbReference type="PROSITE" id="PS51450">
    <property type="entry name" value="LRR"/>
    <property type="match status" value="1"/>
</dbReference>
<dbReference type="InterPro" id="IPR003591">
    <property type="entry name" value="Leu-rich_rpt_typical-subtyp"/>
</dbReference>